<accession>A0A7W5APP4</accession>
<sequence>MQDKVEGLAVAGDGRTYTVTDNDGIDDATGETVFLDLGRLL</sequence>
<gene>
    <name evidence="1" type="ORF">FHR83_007729</name>
</gene>
<keyword evidence="2" id="KW-1185">Reference proteome</keyword>
<comment type="caution">
    <text evidence="1">The sequence shown here is derived from an EMBL/GenBank/DDBJ whole genome shotgun (WGS) entry which is preliminary data.</text>
</comment>
<evidence type="ECO:0000313" key="1">
    <source>
        <dbReference type="EMBL" id="MBB3100011.1"/>
    </source>
</evidence>
<dbReference type="RefSeq" id="WP_260179625.1">
    <property type="nucleotide sequence ID" value="NZ_BMPW01000012.1"/>
</dbReference>
<dbReference type="AlphaFoldDB" id="A0A7W5APP4"/>
<dbReference type="EMBL" id="JACHXF010000022">
    <property type="protein sequence ID" value="MBB3100011.1"/>
    <property type="molecule type" value="Genomic_DNA"/>
</dbReference>
<proteinExistence type="predicted"/>
<protein>
    <submittedName>
        <fullName evidence="1">Uncharacterized protein</fullName>
    </submittedName>
</protein>
<dbReference type="Proteomes" id="UP000590749">
    <property type="component" value="Unassembled WGS sequence"/>
</dbReference>
<name>A0A7W5APP4_9ACTN</name>
<organism evidence="1 2">
    <name type="scientific">Actinoplanes campanulatus</name>
    <dbReference type="NCBI Taxonomy" id="113559"/>
    <lineage>
        <taxon>Bacteria</taxon>
        <taxon>Bacillati</taxon>
        <taxon>Actinomycetota</taxon>
        <taxon>Actinomycetes</taxon>
        <taxon>Micromonosporales</taxon>
        <taxon>Micromonosporaceae</taxon>
        <taxon>Actinoplanes</taxon>
    </lineage>
</organism>
<evidence type="ECO:0000313" key="2">
    <source>
        <dbReference type="Proteomes" id="UP000590749"/>
    </source>
</evidence>
<reference evidence="1 2" key="1">
    <citation type="submission" date="2020-08" db="EMBL/GenBank/DDBJ databases">
        <title>Genomic Encyclopedia of Type Strains, Phase III (KMG-III): the genomes of soil and plant-associated and newly described type strains.</title>
        <authorList>
            <person name="Whitman W."/>
        </authorList>
    </citation>
    <scope>NUCLEOTIDE SEQUENCE [LARGE SCALE GENOMIC DNA]</scope>
    <source>
        <strain evidence="1 2">CECT 3287</strain>
    </source>
</reference>